<dbReference type="EMBL" id="CATQJL010000001">
    <property type="protein sequence ID" value="CAJ0589983.1"/>
    <property type="molecule type" value="Genomic_DNA"/>
</dbReference>
<protein>
    <recommendedName>
        <fullName evidence="1">PLC-beta PH domain-containing protein</fullName>
    </recommendedName>
</protein>
<dbReference type="Pfam" id="PF17787">
    <property type="entry name" value="PH_14"/>
    <property type="match status" value="1"/>
</dbReference>
<organism evidence="2 3">
    <name type="scientific">Cylicocyclus nassatus</name>
    <name type="common">Nematode worm</name>
    <dbReference type="NCBI Taxonomy" id="53992"/>
    <lineage>
        <taxon>Eukaryota</taxon>
        <taxon>Metazoa</taxon>
        <taxon>Ecdysozoa</taxon>
        <taxon>Nematoda</taxon>
        <taxon>Chromadorea</taxon>
        <taxon>Rhabditida</taxon>
        <taxon>Rhabditina</taxon>
        <taxon>Rhabditomorpha</taxon>
        <taxon>Strongyloidea</taxon>
        <taxon>Strongylidae</taxon>
        <taxon>Cylicocyclus</taxon>
    </lineage>
</organism>
<proteinExistence type="predicted"/>
<name>A0AA36DLW4_CYLNA</name>
<evidence type="ECO:0000313" key="3">
    <source>
        <dbReference type="Proteomes" id="UP001176961"/>
    </source>
</evidence>
<comment type="caution">
    <text evidence="2">The sequence shown here is derived from an EMBL/GenBank/DDBJ whole genome shotgun (WGS) entry which is preliminary data.</text>
</comment>
<gene>
    <name evidence="2" type="ORF">CYNAS_LOCUS1966</name>
</gene>
<sequence>MCETDVPSFFTRGSKFLLLDGKNDSLKPIQKVTLRVDPHGHIVYWKPWNVESQRNYIFTQDIVDVRTGKATNRQSNSDNIRTSIHDNVLATCLMTVVDNVDFIHPNYTTLAYLEDNVKNLKTWAEFLFQLSYRRRRRHYGVLHHVRKRLAPFLYASNIERASEQDVRYYLERLAKYGDCSLCCARTNNGRHRSFEEVSQGRHIDYGRRITEMCGYY</sequence>
<feature type="domain" description="PLC-beta PH" evidence="1">
    <location>
        <begin position="6"/>
        <end position="133"/>
    </location>
</feature>
<dbReference type="SUPFAM" id="SSF50729">
    <property type="entry name" value="PH domain-like"/>
    <property type="match status" value="1"/>
</dbReference>
<dbReference type="Proteomes" id="UP001176961">
    <property type="component" value="Unassembled WGS sequence"/>
</dbReference>
<accession>A0AA36DLW4</accession>
<dbReference type="Gene3D" id="2.30.29.240">
    <property type="match status" value="1"/>
</dbReference>
<reference evidence="2" key="1">
    <citation type="submission" date="2023-07" db="EMBL/GenBank/DDBJ databases">
        <authorList>
            <consortium name="CYATHOMIX"/>
        </authorList>
    </citation>
    <scope>NUCLEOTIDE SEQUENCE</scope>
    <source>
        <strain evidence="2">N/A</strain>
    </source>
</reference>
<evidence type="ECO:0000313" key="2">
    <source>
        <dbReference type="EMBL" id="CAJ0589983.1"/>
    </source>
</evidence>
<dbReference type="AlphaFoldDB" id="A0AA36DLW4"/>
<keyword evidence="3" id="KW-1185">Reference proteome</keyword>
<dbReference type="InterPro" id="IPR037862">
    <property type="entry name" value="PLC-beta_PH"/>
</dbReference>
<evidence type="ECO:0000259" key="1">
    <source>
        <dbReference type="Pfam" id="PF17787"/>
    </source>
</evidence>